<keyword evidence="3" id="KW-1185">Reference proteome</keyword>
<dbReference type="Pfam" id="PF12728">
    <property type="entry name" value="HTH_17"/>
    <property type="match status" value="1"/>
</dbReference>
<dbReference type="InterPro" id="IPR009061">
    <property type="entry name" value="DNA-bd_dom_put_sf"/>
</dbReference>
<dbReference type="SUPFAM" id="SSF46955">
    <property type="entry name" value="Putative DNA-binding domain"/>
    <property type="match status" value="1"/>
</dbReference>
<feature type="domain" description="Helix-turn-helix" evidence="1">
    <location>
        <begin position="10"/>
        <end position="59"/>
    </location>
</feature>
<reference evidence="2 3" key="1">
    <citation type="submission" date="2017-11" db="EMBL/GenBank/DDBJ databases">
        <title>Revised Sequence and Annotation of the Rhodobaca barguzinensis strain alga05 Genome.</title>
        <authorList>
            <person name="Kopejtka K."/>
            <person name="Tomasch J.M."/>
            <person name="Bunk B."/>
            <person name="Koblizek M."/>
        </authorList>
    </citation>
    <scope>NUCLEOTIDE SEQUENCE [LARGE SCALE GENOMIC DNA]</scope>
    <source>
        <strain evidence="3">alga05</strain>
    </source>
</reference>
<dbReference type="RefSeq" id="WP_071480091.1">
    <property type="nucleotide sequence ID" value="NZ_CP024899.1"/>
</dbReference>
<accession>A0A2K8K536</accession>
<name>A0A2K8K536_9RHOB</name>
<dbReference type="InterPro" id="IPR036388">
    <property type="entry name" value="WH-like_DNA-bd_sf"/>
</dbReference>
<evidence type="ECO:0000259" key="1">
    <source>
        <dbReference type="Pfam" id="PF12728"/>
    </source>
</evidence>
<gene>
    <name evidence="2" type="ORF">BG454_00850</name>
</gene>
<sequence>MLDSIQYPRFMTKAEAAALLRVSPRTLSRWQAEGIGPPRIKCGKQVLFDRDTLTEWFLSHQATPPRCR</sequence>
<organism evidence="2 3">
    <name type="scientific">Roseinatronobacter bogoriensis subsp. barguzinensis</name>
    <dbReference type="NCBI Taxonomy" id="441209"/>
    <lineage>
        <taxon>Bacteria</taxon>
        <taxon>Pseudomonadati</taxon>
        <taxon>Pseudomonadota</taxon>
        <taxon>Alphaproteobacteria</taxon>
        <taxon>Rhodobacterales</taxon>
        <taxon>Paracoccaceae</taxon>
        <taxon>Roseinatronobacter</taxon>
    </lineage>
</organism>
<dbReference type="OrthoDB" id="6059216at2"/>
<dbReference type="Proteomes" id="UP000228948">
    <property type="component" value="Chromosome"/>
</dbReference>
<dbReference type="AlphaFoldDB" id="A0A2K8K536"/>
<keyword evidence="2" id="KW-0238">DNA-binding</keyword>
<evidence type="ECO:0000313" key="3">
    <source>
        <dbReference type="Proteomes" id="UP000228948"/>
    </source>
</evidence>
<dbReference type="EMBL" id="CP024899">
    <property type="protein sequence ID" value="ATX64557.1"/>
    <property type="molecule type" value="Genomic_DNA"/>
</dbReference>
<dbReference type="STRING" id="441209.GCA_001870665_01068"/>
<dbReference type="KEGG" id="rbg:BG454_00850"/>
<proteinExistence type="predicted"/>
<dbReference type="Gene3D" id="1.10.10.10">
    <property type="entry name" value="Winged helix-like DNA-binding domain superfamily/Winged helix DNA-binding domain"/>
    <property type="match status" value="1"/>
</dbReference>
<protein>
    <submittedName>
        <fullName evidence="2">DNA-binding protein</fullName>
    </submittedName>
</protein>
<evidence type="ECO:0000313" key="2">
    <source>
        <dbReference type="EMBL" id="ATX64557.1"/>
    </source>
</evidence>
<dbReference type="GO" id="GO:0003677">
    <property type="term" value="F:DNA binding"/>
    <property type="evidence" value="ECO:0007669"/>
    <property type="project" value="UniProtKB-KW"/>
</dbReference>
<dbReference type="InterPro" id="IPR041657">
    <property type="entry name" value="HTH_17"/>
</dbReference>